<dbReference type="RefSeq" id="WP_088925462.1">
    <property type="nucleotide sequence ID" value="NZ_CADFDF010000014.1"/>
</dbReference>
<reference evidence="2 3" key="1">
    <citation type="submission" date="2016-04" db="EMBL/GenBank/DDBJ databases">
        <authorList>
            <person name="Peeters C."/>
        </authorList>
    </citation>
    <scope>NUCLEOTIDE SEQUENCE [LARGE SCALE GENOMIC DNA]</scope>
    <source>
        <strain evidence="2">LMG 29311</strain>
    </source>
</reference>
<evidence type="ECO:0000313" key="2">
    <source>
        <dbReference type="EMBL" id="SAK15742.1"/>
    </source>
</evidence>
<evidence type="ECO:0000313" key="4">
    <source>
        <dbReference type="Proteomes" id="UP001196915"/>
    </source>
</evidence>
<dbReference type="Proteomes" id="UP001196915">
    <property type="component" value="Unassembled WGS sequence"/>
</dbReference>
<comment type="caution">
    <text evidence="1">The sequence shown here is derived from an EMBL/GenBank/DDBJ whole genome shotgun (WGS) entry which is preliminary data.</text>
</comment>
<name>A0AAP2HNX6_9BURK</name>
<protein>
    <submittedName>
        <fullName evidence="1">Uncharacterized protein</fullName>
    </submittedName>
</protein>
<proteinExistence type="predicted"/>
<reference evidence="1" key="2">
    <citation type="submission" date="2021-06" db="EMBL/GenBank/DDBJ databases">
        <title>A collection of bacterial strains from the Burkholderia cepacia Research Laboratory and Repository.</title>
        <authorList>
            <person name="Lipuma J."/>
            <person name="Spilker T."/>
        </authorList>
    </citation>
    <scope>NUCLEOTIDE SEQUENCE</scope>
    <source>
        <strain evidence="1">AU37435</strain>
    </source>
</reference>
<accession>A0AAP2HNX6</accession>
<dbReference type="EMBL" id="FKJW01000003">
    <property type="protein sequence ID" value="SAK15742.1"/>
    <property type="molecule type" value="Genomic_DNA"/>
</dbReference>
<evidence type="ECO:0000313" key="1">
    <source>
        <dbReference type="EMBL" id="MBU9358879.1"/>
    </source>
</evidence>
<organism evidence="1 4">
    <name type="scientific">Burkholderia multivorans</name>
    <dbReference type="NCBI Taxonomy" id="87883"/>
    <lineage>
        <taxon>Bacteria</taxon>
        <taxon>Pseudomonadati</taxon>
        <taxon>Pseudomonadota</taxon>
        <taxon>Betaproteobacteria</taxon>
        <taxon>Burkholderiales</taxon>
        <taxon>Burkholderiaceae</taxon>
        <taxon>Burkholderia</taxon>
        <taxon>Burkholderia cepacia complex</taxon>
    </lineage>
</organism>
<gene>
    <name evidence="1" type="ORF">KTE52_21315</name>
    <name evidence="2" type="ORF">UA18_01358</name>
</gene>
<dbReference type="Proteomes" id="UP000196218">
    <property type="component" value="Unassembled WGS sequence"/>
</dbReference>
<sequence length="100" mass="11247">MAKRDLSADFRRGVAIANGALCRWKLSATRDIRRTKHMPEELYASLAKETGDTQRGMIECFAAFIRVVIEGSIPILGNWDPLEELEDADELYGDSEVDDD</sequence>
<evidence type="ECO:0000313" key="3">
    <source>
        <dbReference type="Proteomes" id="UP000196218"/>
    </source>
</evidence>
<dbReference type="AlphaFoldDB" id="A0AAP2HNX6"/>
<dbReference type="EMBL" id="JAHPMX010000012">
    <property type="protein sequence ID" value="MBU9358879.1"/>
    <property type="molecule type" value="Genomic_DNA"/>
</dbReference>